<accession>A0ABZ1B1N7</accession>
<dbReference type="EMBL" id="CP141261">
    <property type="protein sequence ID" value="WRL64721.1"/>
    <property type="molecule type" value="Genomic_DNA"/>
</dbReference>
<evidence type="ECO:0000313" key="2">
    <source>
        <dbReference type="Proteomes" id="UP001324287"/>
    </source>
</evidence>
<organism evidence="1 2">
    <name type="scientific">Blastococcus brunescens</name>
    <dbReference type="NCBI Taxonomy" id="1564165"/>
    <lineage>
        <taxon>Bacteria</taxon>
        <taxon>Bacillati</taxon>
        <taxon>Actinomycetota</taxon>
        <taxon>Actinomycetes</taxon>
        <taxon>Geodermatophilales</taxon>
        <taxon>Geodermatophilaceae</taxon>
        <taxon>Blastococcus</taxon>
    </lineage>
</organism>
<dbReference type="Proteomes" id="UP001324287">
    <property type="component" value="Chromosome"/>
</dbReference>
<proteinExistence type="predicted"/>
<evidence type="ECO:0000313" key="1">
    <source>
        <dbReference type="EMBL" id="WRL64721.1"/>
    </source>
</evidence>
<keyword evidence="2" id="KW-1185">Reference proteome</keyword>
<name>A0ABZ1B1N7_9ACTN</name>
<dbReference type="RefSeq" id="WP_324276046.1">
    <property type="nucleotide sequence ID" value="NZ_CP141261.1"/>
</dbReference>
<gene>
    <name evidence="1" type="ORF">U6N30_02775</name>
</gene>
<sequence>MAADAFARSVTGGLGAADVGGPWTVQFGGSRQSVTPGVGTLQLNGPSNSTGSFLGGVAQTDIDLRTTLALEGTPSGGGAYVYVAGRRISATEQYRAQLRFLADGTVRVAVTRLGGSTNDVLIGGEVVVPGVSSTAGTPLNVRLQISGTGTTELAATVWAAGTDEPTTPTLTRTDGTPSLQAAGGVGVSSYLSGSATAPVAVRLTAFEVRVAG</sequence>
<evidence type="ECO:0008006" key="3">
    <source>
        <dbReference type="Google" id="ProtNLM"/>
    </source>
</evidence>
<reference evidence="1 2" key="1">
    <citation type="submission" date="2023-12" db="EMBL/GenBank/DDBJ databases">
        <title>Blastococcus brunescens sp. nov., an actonobacterium isolated from sandstone collected in sahara desert.</title>
        <authorList>
            <person name="Gtari M."/>
            <person name="Ghodhbane F."/>
        </authorList>
    </citation>
    <scope>NUCLEOTIDE SEQUENCE [LARGE SCALE GENOMIC DNA]</scope>
    <source>
        <strain evidence="1 2">BMG 8361</strain>
    </source>
</reference>
<protein>
    <recommendedName>
        <fullName evidence="3">Htaa domain-containing protein</fullName>
    </recommendedName>
</protein>